<evidence type="ECO:0000256" key="4">
    <source>
        <dbReference type="ARBA" id="ARBA00023136"/>
    </source>
</evidence>
<feature type="transmembrane region" description="Helical" evidence="7">
    <location>
        <begin position="368"/>
        <end position="389"/>
    </location>
</feature>
<feature type="region of interest" description="Disordered" evidence="6">
    <location>
        <begin position="514"/>
        <end position="535"/>
    </location>
</feature>
<evidence type="ECO:0000256" key="7">
    <source>
        <dbReference type="SAM" id="Phobius"/>
    </source>
</evidence>
<feature type="transmembrane region" description="Helical" evidence="7">
    <location>
        <begin position="422"/>
        <end position="449"/>
    </location>
</feature>
<feature type="transmembrane region" description="Helical" evidence="7">
    <location>
        <begin position="6"/>
        <end position="23"/>
    </location>
</feature>
<feature type="transmembrane region" description="Helical" evidence="7">
    <location>
        <begin position="455"/>
        <end position="478"/>
    </location>
</feature>
<comment type="caution">
    <text evidence="9">The sequence shown here is derived from an EMBL/GenBank/DDBJ whole genome shotgun (WGS) entry which is preliminary data.</text>
</comment>
<protein>
    <recommendedName>
        <fullName evidence="8">NADH:quinone oxidoreductase/Mrp antiporter transmembrane domain-containing protein</fullName>
    </recommendedName>
</protein>
<feature type="transmembrane region" description="Helical" evidence="7">
    <location>
        <begin position="131"/>
        <end position="154"/>
    </location>
</feature>
<keyword evidence="2 5" id="KW-0812">Transmembrane</keyword>
<dbReference type="PANTHER" id="PTHR42829:SF1">
    <property type="entry name" value="INORGANIC CARBON TRANSPORTER SUBUNIT DABB-RELATED"/>
    <property type="match status" value="1"/>
</dbReference>
<evidence type="ECO:0000313" key="9">
    <source>
        <dbReference type="EMBL" id="ORW95904.1"/>
    </source>
</evidence>
<feature type="compositionally biased region" description="Polar residues" evidence="6">
    <location>
        <begin position="526"/>
        <end position="535"/>
    </location>
</feature>
<dbReference type="GO" id="GO:0008137">
    <property type="term" value="F:NADH dehydrogenase (ubiquinone) activity"/>
    <property type="evidence" value="ECO:0007669"/>
    <property type="project" value="InterPro"/>
</dbReference>
<proteinExistence type="predicted"/>
<evidence type="ECO:0000313" key="10">
    <source>
        <dbReference type="Proteomes" id="UP000193317"/>
    </source>
</evidence>
<feature type="transmembrane region" description="Helical" evidence="7">
    <location>
        <begin position="395"/>
        <end position="415"/>
    </location>
</feature>
<dbReference type="PANTHER" id="PTHR42829">
    <property type="entry name" value="NADH-UBIQUINONE OXIDOREDUCTASE CHAIN 5"/>
    <property type="match status" value="1"/>
</dbReference>
<evidence type="ECO:0000259" key="8">
    <source>
        <dbReference type="Pfam" id="PF00361"/>
    </source>
</evidence>
<name>A0A1X2E6A1_MYCSZ</name>
<keyword evidence="10" id="KW-1185">Reference proteome</keyword>
<organism evidence="9 10">
    <name type="scientific">Mycobacterium szulgai</name>
    <dbReference type="NCBI Taxonomy" id="1787"/>
    <lineage>
        <taxon>Bacteria</taxon>
        <taxon>Bacillati</taxon>
        <taxon>Actinomycetota</taxon>
        <taxon>Actinomycetes</taxon>
        <taxon>Mycobacteriales</taxon>
        <taxon>Mycobacteriaceae</taxon>
        <taxon>Mycobacterium</taxon>
    </lineage>
</organism>
<dbReference type="InterPro" id="IPR001750">
    <property type="entry name" value="ND/Mrp_TM"/>
</dbReference>
<feature type="transmembrane region" description="Helical" evidence="7">
    <location>
        <begin position="262"/>
        <end position="286"/>
    </location>
</feature>
<dbReference type="Pfam" id="PF00361">
    <property type="entry name" value="Proton_antipo_M"/>
    <property type="match status" value="1"/>
</dbReference>
<feature type="domain" description="NADH:quinone oxidoreductase/Mrp antiporter transmembrane" evidence="8">
    <location>
        <begin position="130"/>
        <end position="345"/>
    </location>
</feature>
<dbReference type="Proteomes" id="UP000193317">
    <property type="component" value="Unassembled WGS sequence"/>
</dbReference>
<dbReference type="InterPro" id="IPR003945">
    <property type="entry name" value="NU5C-like"/>
</dbReference>
<comment type="subcellular location">
    <subcellularLocation>
        <location evidence="1">Endomembrane system</location>
        <topology evidence="1">Multi-pass membrane protein</topology>
    </subcellularLocation>
    <subcellularLocation>
        <location evidence="5">Membrane</location>
        <topology evidence="5">Multi-pass membrane protein</topology>
    </subcellularLocation>
</comment>
<dbReference type="PRINTS" id="PR01434">
    <property type="entry name" value="NADHDHGNASE5"/>
</dbReference>
<feature type="transmembrane region" description="Helical" evidence="7">
    <location>
        <begin position="107"/>
        <end position="125"/>
    </location>
</feature>
<dbReference type="EMBL" id="LQPW01000134">
    <property type="protein sequence ID" value="ORW95904.1"/>
    <property type="molecule type" value="Genomic_DNA"/>
</dbReference>
<evidence type="ECO:0000256" key="6">
    <source>
        <dbReference type="SAM" id="MobiDB-lite"/>
    </source>
</evidence>
<dbReference type="OrthoDB" id="9811798at2"/>
<dbReference type="GO" id="GO:0012505">
    <property type="term" value="C:endomembrane system"/>
    <property type="evidence" value="ECO:0007669"/>
    <property type="project" value="UniProtKB-SubCell"/>
</dbReference>
<evidence type="ECO:0000256" key="3">
    <source>
        <dbReference type="ARBA" id="ARBA00022989"/>
    </source>
</evidence>
<feature type="transmembrane region" description="Helical" evidence="7">
    <location>
        <begin position="234"/>
        <end position="256"/>
    </location>
</feature>
<gene>
    <name evidence="9" type="ORF">AWC27_05690</name>
</gene>
<feature type="transmembrane region" description="Helical" evidence="7">
    <location>
        <begin position="166"/>
        <end position="186"/>
    </location>
</feature>
<dbReference type="RefSeq" id="WP_085671867.1">
    <property type="nucleotide sequence ID" value="NZ_JACKRU010000344.1"/>
</dbReference>
<feature type="transmembrane region" description="Helical" evidence="7">
    <location>
        <begin position="35"/>
        <end position="56"/>
    </location>
</feature>
<evidence type="ECO:0000256" key="2">
    <source>
        <dbReference type="ARBA" id="ARBA00022692"/>
    </source>
</evidence>
<dbReference type="AlphaFoldDB" id="A0A1X2E6A1"/>
<evidence type="ECO:0000256" key="1">
    <source>
        <dbReference type="ARBA" id="ARBA00004127"/>
    </source>
</evidence>
<dbReference type="GO" id="GO:0042773">
    <property type="term" value="P:ATP synthesis coupled electron transport"/>
    <property type="evidence" value="ECO:0007669"/>
    <property type="project" value="InterPro"/>
</dbReference>
<evidence type="ECO:0000256" key="5">
    <source>
        <dbReference type="RuleBase" id="RU000320"/>
    </source>
</evidence>
<feature type="transmembrane region" description="Helical" evidence="7">
    <location>
        <begin position="76"/>
        <end position="98"/>
    </location>
</feature>
<dbReference type="GO" id="GO:0003954">
    <property type="term" value="F:NADH dehydrogenase activity"/>
    <property type="evidence" value="ECO:0007669"/>
    <property type="project" value="TreeGrafter"/>
</dbReference>
<accession>A0A1X2E6A1</accession>
<reference evidence="9 10" key="1">
    <citation type="submission" date="2016-01" db="EMBL/GenBank/DDBJ databases">
        <title>The new phylogeny of the genus Mycobacterium.</title>
        <authorList>
            <person name="Tarcisio F."/>
            <person name="Conor M."/>
            <person name="Antonella G."/>
            <person name="Elisabetta G."/>
            <person name="Giulia F.S."/>
            <person name="Sara T."/>
            <person name="Anna F."/>
            <person name="Clotilde B."/>
            <person name="Roberto B."/>
            <person name="Veronica D.S."/>
            <person name="Fabio R."/>
            <person name="Monica P."/>
            <person name="Olivier J."/>
            <person name="Enrico T."/>
            <person name="Nicola S."/>
        </authorList>
    </citation>
    <scope>NUCLEOTIDE SEQUENCE [LARGE SCALE GENOMIC DNA]</scope>
    <source>
        <strain evidence="9 10">DSM 44166</strain>
    </source>
</reference>
<keyword evidence="4 7" id="KW-0472">Membrane</keyword>
<sequence length="535" mass="54454">MSALLLAALITPLVAALFAGLAGPRFGRAAARMGVAASGFGFLAAAVLALEVWFHGPVSATLRTGHGALVADITTTRLGAVLLFLVYGVSAVVQMFAVRYLAGDERLGWFVAGAGLLTSASAGLMTSGTLIGLAVCWTVAGTALCLLLATYWQLPAARLGVRRTGQAFLLGDIALWLAVGLLTAQLGNVELRSLELGRFAQPTPTHLTSATLIVFAALSRSAQLPFHKWLPATLAAPTPVSALLHAGVVNAGGVLLVRLSPIVSGSAGAMVMAFTAGALSVAYGAVVMLTKPDIKGSLVYSTMAQMGFMIMTCGLGMSAAAVIHLVGHGFYKATLFLSSGSAVAQWRRKAARPAPPLLSTVRRRAIRVGAILLPAGALGAATALIPISGDGHGSAAALLVFAWATAAVALGGWLARCPRTPAVLAGAAAMMLAALGYVGLVSAVTGFLAPDLPPVAAPSIAPVAICAVAVLLSALAILSRGPLADRAARLHNIVYVRALSAGYVPAARPAHTRPYRPAPLPVPNPVTRQLTGVNQ</sequence>
<keyword evidence="3 7" id="KW-1133">Transmembrane helix</keyword>
<feature type="transmembrane region" description="Helical" evidence="7">
    <location>
        <begin position="298"/>
        <end position="323"/>
    </location>
</feature>
<dbReference type="GO" id="GO:0016020">
    <property type="term" value="C:membrane"/>
    <property type="evidence" value="ECO:0007669"/>
    <property type="project" value="UniProtKB-SubCell"/>
</dbReference>
<dbReference type="GO" id="GO:0015990">
    <property type="term" value="P:electron transport coupled proton transport"/>
    <property type="evidence" value="ECO:0007669"/>
    <property type="project" value="TreeGrafter"/>
</dbReference>